<dbReference type="OrthoDB" id="10027521at2759"/>
<evidence type="ECO:0000313" key="4">
    <source>
        <dbReference type="Proteomes" id="UP001165740"/>
    </source>
</evidence>
<protein>
    <submittedName>
        <fullName evidence="5">Uncharacterized protein C10orf67, mitochondrial-like</fullName>
    </submittedName>
</protein>
<dbReference type="InterPro" id="IPR031651">
    <property type="entry name" value="DUF4709"/>
</dbReference>
<proteinExistence type="predicted"/>
<dbReference type="GeneID" id="106078522"/>
<feature type="region of interest" description="Disordered" evidence="2">
    <location>
        <begin position="478"/>
        <end position="507"/>
    </location>
</feature>
<reference evidence="5" key="1">
    <citation type="submission" date="2025-08" db="UniProtKB">
        <authorList>
            <consortium name="RefSeq"/>
        </authorList>
    </citation>
    <scope>IDENTIFICATION</scope>
</reference>
<feature type="region of interest" description="Disordered" evidence="2">
    <location>
        <begin position="556"/>
        <end position="577"/>
    </location>
</feature>
<dbReference type="InterPro" id="IPR040119">
    <property type="entry name" value="C10orf67-like"/>
</dbReference>
<dbReference type="OMA" id="HINKNWE"/>
<dbReference type="PANTHER" id="PTHR22382:SF7">
    <property type="entry name" value="RIKEN CDNA 4921504E06 GENE"/>
    <property type="match status" value="1"/>
</dbReference>
<evidence type="ECO:0000259" key="3">
    <source>
        <dbReference type="Pfam" id="PF15821"/>
    </source>
</evidence>
<evidence type="ECO:0000313" key="5">
    <source>
        <dbReference type="RefSeq" id="XP_013094867.2"/>
    </source>
</evidence>
<accession>A0A9U8EMW6</accession>
<dbReference type="Proteomes" id="UP001165740">
    <property type="component" value="Chromosome 1"/>
</dbReference>
<keyword evidence="1" id="KW-0175">Coiled coil</keyword>
<feature type="coiled-coil region" evidence="1">
    <location>
        <begin position="207"/>
        <end position="428"/>
    </location>
</feature>
<dbReference type="PANTHER" id="PTHR22382">
    <property type="entry name" value="RIKEN CDNA 4921504E06 GENE"/>
    <property type="match status" value="1"/>
</dbReference>
<dbReference type="KEGG" id="bgt:106078522"/>
<gene>
    <name evidence="5" type="primary">LOC106078522</name>
</gene>
<evidence type="ECO:0000256" key="1">
    <source>
        <dbReference type="SAM" id="Coils"/>
    </source>
</evidence>
<name>A0A9U8EMW6_BIOGL</name>
<feature type="compositionally biased region" description="Basic and acidic residues" evidence="2">
    <location>
        <begin position="498"/>
        <end position="507"/>
    </location>
</feature>
<dbReference type="Pfam" id="PF15821">
    <property type="entry name" value="DUF4709"/>
    <property type="match status" value="1"/>
</dbReference>
<organism evidence="4 5">
    <name type="scientific">Biomphalaria glabrata</name>
    <name type="common">Bloodfluke planorb</name>
    <name type="synonym">Freshwater snail</name>
    <dbReference type="NCBI Taxonomy" id="6526"/>
    <lineage>
        <taxon>Eukaryota</taxon>
        <taxon>Metazoa</taxon>
        <taxon>Spiralia</taxon>
        <taxon>Lophotrochozoa</taxon>
        <taxon>Mollusca</taxon>
        <taxon>Gastropoda</taxon>
        <taxon>Heterobranchia</taxon>
        <taxon>Euthyneura</taxon>
        <taxon>Panpulmonata</taxon>
        <taxon>Hygrophila</taxon>
        <taxon>Lymnaeoidea</taxon>
        <taxon>Planorbidae</taxon>
        <taxon>Biomphalaria</taxon>
    </lineage>
</organism>
<dbReference type="RefSeq" id="XP_013094867.2">
    <property type="nucleotide sequence ID" value="XM_013239413.2"/>
</dbReference>
<sequence length="577" mass="67063">MADVRVSNVNKSVKEYDIFPYSKGDLNTYHRSEQDLQDRMLALYGKSDSEVDLFRPALSDQAKIGFFSLDRACQTEVTEILDLKDMTKVLQTLLLDSASLRRDINLTKHVMEADHESKIQEKSLELYCRINERVVELEKNHQDRVNSLRKAFRQQLADAIARLSVHYSKNLQSKMVRERTKQKSDLADKEEKFREMQATILRNEGIIQLLKEQLHQQNMKDDEEEERFMNRSLHNDDTPQAELLQEQLNNLQEELDSINKKLESSEKKNSRLEEALDIKEEQLTSLNKEIDGLKDQLERSNILIEQMKHEIKEMMNEAIKEKEASKKNLNHQKEEMKRLMEEQIRLAKEEAIEKIKKEAQVTSSEDQARIKHMLNQITNLEAQLTKEKEKNDILTTKSLNSKISKDTEEKLKAEIQRLQSELEKTHLMWEKKFSILQQSMHALKDESYIRQTLQRQAAQLHQAAVSYSVDVPVVNMPTKEFSPTNRKPLPNINKHNKKGDSDQDKDCISYTISAPSGRGTAMFSVDENQIMSDTDLEFMPLDVFKLPEPMLIRQELNDNSRPSTSSHVLSIPSVEAN</sequence>
<keyword evidence="4" id="KW-1185">Reference proteome</keyword>
<feature type="compositionally biased region" description="Polar residues" evidence="2">
    <location>
        <begin position="557"/>
        <end position="568"/>
    </location>
</feature>
<evidence type="ECO:0000256" key="2">
    <source>
        <dbReference type="SAM" id="MobiDB-lite"/>
    </source>
</evidence>
<dbReference type="AlphaFoldDB" id="A0A9U8EMW6"/>
<feature type="domain" description="DUF4709" evidence="3">
    <location>
        <begin position="55"/>
        <end position="163"/>
    </location>
</feature>